<evidence type="ECO:0000313" key="4">
    <source>
        <dbReference type="Proteomes" id="UP000566813"/>
    </source>
</evidence>
<dbReference type="AlphaFoldDB" id="A0A7X1KN43"/>
<dbReference type="GO" id="GO:0016491">
    <property type="term" value="F:oxidoreductase activity"/>
    <property type="evidence" value="ECO:0007669"/>
    <property type="project" value="UniProtKB-KW"/>
</dbReference>
<dbReference type="Gene3D" id="3.20.20.100">
    <property type="entry name" value="NADP-dependent oxidoreductase domain"/>
    <property type="match status" value="1"/>
</dbReference>
<proteinExistence type="predicted"/>
<dbReference type="PANTHER" id="PTHR43625">
    <property type="entry name" value="AFLATOXIN B1 ALDEHYDE REDUCTASE"/>
    <property type="match status" value="1"/>
</dbReference>
<keyword evidence="4" id="KW-1185">Reference proteome</keyword>
<gene>
    <name evidence="3" type="ORF">H7F51_16060</name>
</gene>
<evidence type="ECO:0000313" key="3">
    <source>
        <dbReference type="EMBL" id="MBC2667033.1"/>
    </source>
</evidence>
<dbReference type="SUPFAM" id="SSF51430">
    <property type="entry name" value="NAD(P)-linked oxidoreductase"/>
    <property type="match status" value="1"/>
</dbReference>
<feature type="domain" description="NADP-dependent oxidoreductase" evidence="2">
    <location>
        <begin position="12"/>
        <end position="302"/>
    </location>
</feature>
<protein>
    <submittedName>
        <fullName evidence="3">Aldo/keto reductase</fullName>
    </submittedName>
</protein>
<reference evidence="3 4" key="1">
    <citation type="submission" date="2020-08" db="EMBL/GenBank/DDBJ databases">
        <title>The genome sequence of type strain Novosphingobium flavum NBRC 111647.</title>
        <authorList>
            <person name="Liu Y."/>
        </authorList>
    </citation>
    <scope>NUCLEOTIDE SEQUENCE [LARGE SCALE GENOMIC DNA]</scope>
    <source>
        <strain evidence="3 4">NBRC 111647</strain>
    </source>
</reference>
<accession>A0A7X1KN43</accession>
<dbReference type="PANTHER" id="PTHR43625:SF40">
    <property type="entry name" value="ALDO-KETO REDUCTASE YAKC [NADP(+)]"/>
    <property type="match status" value="1"/>
</dbReference>
<dbReference type="Proteomes" id="UP000566813">
    <property type="component" value="Unassembled WGS sequence"/>
</dbReference>
<dbReference type="InterPro" id="IPR050791">
    <property type="entry name" value="Aldo-Keto_reductase"/>
</dbReference>
<dbReference type="InterPro" id="IPR023210">
    <property type="entry name" value="NADP_OxRdtase_dom"/>
</dbReference>
<organism evidence="3 4">
    <name type="scientific">Novosphingobium flavum</name>
    <dbReference type="NCBI Taxonomy" id="1778672"/>
    <lineage>
        <taxon>Bacteria</taxon>
        <taxon>Pseudomonadati</taxon>
        <taxon>Pseudomonadota</taxon>
        <taxon>Alphaproteobacteria</taxon>
        <taxon>Sphingomonadales</taxon>
        <taxon>Sphingomonadaceae</taxon>
        <taxon>Novosphingobium</taxon>
    </lineage>
</organism>
<dbReference type="PRINTS" id="PR00069">
    <property type="entry name" value="ALDKETRDTASE"/>
</dbReference>
<evidence type="ECO:0000256" key="1">
    <source>
        <dbReference type="ARBA" id="ARBA00023002"/>
    </source>
</evidence>
<dbReference type="EMBL" id="JACLAW010000014">
    <property type="protein sequence ID" value="MBC2667033.1"/>
    <property type="molecule type" value="Genomic_DNA"/>
</dbReference>
<evidence type="ECO:0000259" key="2">
    <source>
        <dbReference type="Pfam" id="PF00248"/>
    </source>
</evidence>
<sequence>MKRFLAGRPVNPIGLGCMGLSHGYGVPLTEERAEDVLLKALDLGYDHFDTARIYGVGRNELLIGRVLGGRRGEFLLASKMGIILDDGPRRIDCSPATIRRECEKSLKALGTDHIDLYYMHRPDYTVPIEESVGAMAELVREGKIGAIGLSEMNATTLRRAVAVHPIAAMQNEYSPWTRNVEIAVIEACAEHGVAMIAFSPVGRGALCGELRDVAGLYEGDLRRPMPRFIGENWAHNLELIDAFVAIAAELGVTPAQLSLGWVLAHGDHLHAIPGTTNLAHLAENVARMDWRPDAATVARINALFVPSAVHGHRYPEALRQQVETEEFAA</sequence>
<comment type="caution">
    <text evidence="3">The sequence shown here is derived from an EMBL/GenBank/DDBJ whole genome shotgun (WGS) entry which is preliminary data.</text>
</comment>
<dbReference type="InterPro" id="IPR020471">
    <property type="entry name" value="AKR"/>
</dbReference>
<keyword evidence="1" id="KW-0560">Oxidoreductase</keyword>
<dbReference type="RefSeq" id="WP_185665333.1">
    <property type="nucleotide sequence ID" value="NZ_JACLAW010000014.1"/>
</dbReference>
<dbReference type="InterPro" id="IPR036812">
    <property type="entry name" value="NAD(P)_OxRdtase_dom_sf"/>
</dbReference>
<name>A0A7X1KN43_9SPHN</name>
<dbReference type="Pfam" id="PF00248">
    <property type="entry name" value="Aldo_ket_red"/>
    <property type="match status" value="1"/>
</dbReference>
<dbReference type="GO" id="GO:0005737">
    <property type="term" value="C:cytoplasm"/>
    <property type="evidence" value="ECO:0007669"/>
    <property type="project" value="TreeGrafter"/>
</dbReference>